<reference evidence="1" key="1">
    <citation type="journal article" date="2014" name="Front. Microbiol.">
        <title>High frequency of phylogenetically diverse reductive dehalogenase-homologous genes in deep subseafloor sedimentary metagenomes.</title>
        <authorList>
            <person name="Kawai M."/>
            <person name="Futagami T."/>
            <person name="Toyoda A."/>
            <person name="Takaki Y."/>
            <person name="Nishi S."/>
            <person name="Hori S."/>
            <person name="Arai W."/>
            <person name="Tsubouchi T."/>
            <person name="Morono Y."/>
            <person name="Uchiyama I."/>
            <person name="Ito T."/>
            <person name="Fujiyama A."/>
            <person name="Inagaki F."/>
            <person name="Takami H."/>
        </authorList>
    </citation>
    <scope>NUCLEOTIDE SEQUENCE</scope>
    <source>
        <strain evidence="1">Expedition CK06-06</strain>
    </source>
</reference>
<name>X1RJ36_9ZZZZ</name>
<accession>X1RJ36</accession>
<dbReference type="AlphaFoldDB" id="X1RJ36"/>
<dbReference type="EMBL" id="BARW01009454">
    <property type="protein sequence ID" value="GAI80648.1"/>
    <property type="molecule type" value="Genomic_DNA"/>
</dbReference>
<feature type="non-terminal residue" evidence="1">
    <location>
        <position position="117"/>
    </location>
</feature>
<evidence type="ECO:0000313" key="1">
    <source>
        <dbReference type="EMBL" id="GAI80648.1"/>
    </source>
</evidence>
<proteinExistence type="predicted"/>
<protein>
    <submittedName>
        <fullName evidence="1">Uncharacterized protein</fullName>
    </submittedName>
</protein>
<sequence length="117" mass="13028">MKAGERFKIWVDETAMSFKDRVRGWMASWLSFGIEVLMDTIAKRASPMLKPTIERIERETELPPELKPIFDELKEPTAEFGALLSNSAGNALVGGAIGKILDFLLRPITLGFSYVPG</sequence>
<gene>
    <name evidence="1" type="ORF">S12H4_19006</name>
</gene>
<organism evidence="1">
    <name type="scientific">marine sediment metagenome</name>
    <dbReference type="NCBI Taxonomy" id="412755"/>
    <lineage>
        <taxon>unclassified sequences</taxon>
        <taxon>metagenomes</taxon>
        <taxon>ecological metagenomes</taxon>
    </lineage>
</organism>
<comment type="caution">
    <text evidence="1">The sequence shown here is derived from an EMBL/GenBank/DDBJ whole genome shotgun (WGS) entry which is preliminary data.</text>
</comment>